<dbReference type="InterPro" id="IPR011032">
    <property type="entry name" value="GroES-like_sf"/>
</dbReference>
<dbReference type="GO" id="GO:0006062">
    <property type="term" value="P:sorbitol catabolic process"/>
    <property type="evidence" value="ECO:0007669"/>
    <property type="project" value="TreeGrafter"/>
</dbReference>
<proteinExistence type="inferred from homology"/>
<comment type="similarity">
    <text evidence="2">Belongs to the zinc-containing alcohol dehydrogenase family.</text>
</comment>
<keyword evidence="6" id="KW-0520">NAD</keyword>
<dbReference type="CDD" id="cd05285">
    <property type="entry name" value="sorbitol_DH"/>
    <property type="match status" value="1"/>
</dbReference>
<evidence type="ECO:0000256" key="2">
    <source>
        <dbReference type="ARBA" id="ARBA00008072"/>
    </source>
</evidence>
<dbReference type="Pfam" id="PF00107">
    <property type="entry name" value="ADH_zinc_N"/>
    <property type="match status" value="1"/>
</dbReference>
<evidence type="ECO:0000259" key="8">
    <source>
        <dbReference type="Pfam" id="PF08240"/>
    </source>
</evidence>
<name>A0AA38XNR6_9EURO</name>
<dbReference type="SUPFAM" id="SSF50129">
    <property type="entry name" value="GroES-like"/>
    <property type="match status" value="1"/>
</dbReference>
<keyword evidence="4" id="KW-0862">Zinc</keyword>
<evidence type="ECO:0000259" key="7">
    <source>
        <dbReference type="Pfam" id="PF00107"/>
    </source>
</evidence>
<feature type="domain" description="Alcohol dehydrogenase-like N-terminal" evidence="8">
    <location>
        <begin position="30"/>
        <end position="157"/>
    </location>
</feature>
<keyword evidence="10" id="KW-1185">Reference proteome</keyword>
<organism evidence="9 10">
    <name type="scientific">Cladophialophora chaetospira</name>
    <dbReference type="NCBI Taxonomy" id="386627"/>
    <lineage>
        <taxon>Eukaryota</taxon>
        <taxon>Fungi</taxon>
        <taxon>Dikarya</taxon>
        <taxon>Ascomycota</taxon>
        <taxon>Pezizomycotina</taxon>
        <taxon>Eurotiomycetes</taxon>
        <taxon>Chaetothyriomycetidae</taxon>
        <taxon>Chaetothyriales</taxon>
        <taxon>Herpotrichiellaceae</taxon>
        <taxon>Cladophialophora</taxon>
    </lineage>
</organism>
<dbReference type="InterPro" id="IPR013149">
    <property type="entry name" value="ADH-like_C"/>
</dbReference>
<evidence type="ECO:0000256" key="1">
    <source>
        <dbReference type="ARBA" id="ARBA00001947"/>
    </source>
</evidence>
<dbReference type="Proteomes" id="UP001172673">
    <property type="component" value="Unassembled WGS sequence"/>
</dbReference>
<evidence type="ECO:0000313" key="10">
    <source>
        <dbReference type="Proteomes" id="UP001172673"/>
    </source>
</evidence>
<keyword evidence="3" id="KW-0479">Metal-binding</keyword>
<dbReference type="InterPro" id="IPR045306">
    <property type="entry name" value="SDH-like"/>
</dbReference>
<dbReference type="GO" id="GO:0046872">
    <property type="term" value="F:metal ion binding"/>
    <property type="evidence" value="ECO:0007669"/>
    <property type="project" value="UniProtKB-KW"/>
</dbReference>
<dbReference type="Gene3D" id="3.40.50.720">
    <property type="entry name" value="NAD(P)-binding Rossmann-like Domain"/>
    <property type="match status" value="1"/>
</dbReference>
<reference evidence="9" key="1">
    <citation type="submission" date="2022-10" db="EMBL/GenBank/DDBJ databases">
        <title>Culturing micro-colonial fungi from biological soil crusts in the Mojave desert and describing Neophaeococcomyces mojavensis, and introducing the new genera and species Taxawa tesnikishii.</title>
        <authorList>
            <person name="Kurbessoian T."/>
            <person name="Stajich J.E."/>
        </authorList>
    </citation>
    <scope>NUCLEOTIDE SEQUENCE</scope>
    <source>
        <strain evidence="9">TK_41</strain>
    </source>
</reference>
<evidence type="ECO:0008006" key="11">
    <source>
        <dbReference type="Google" id="ProtNLM"/>
    </source>
</evidence>
<dbReference type="SUPFAM" id="SSF51735">
    <property type="entry name" value="NAD(P)-binding Rossmann-fold domains"/>
    <property type="match status" value="1"/>
</dbReference>
<keyword evidence="5" id="KW-0560">Oxidoreductase</keyword>
<dbReference type="PANTHER" id="PTHR43161:SF25">
    <property type="entry name" value="ALCOHOL DEHYDROGENASE, PUTATIVE (AFU_ORTHOLOGUE AFUA_1G14390)-RELATED"/>
    <property type="match status" value="1"/>
</dbReference>
<protein>
    <recommendedName>
        <fullName evidence="11">Sorbitol dehydrogenase</fullName>
    </recommendedName>
</protein>
<evidence type="ECO:0000256" key="6">
    <source>
        <dbReference type="ARBA" id="ARBA00023027"/>
    </source>
</evidence>
<evidence type="ECO:0000256" key="3">
    <source>
        <dbReference type="ARBA" id="ARBA00022723"/>
    </source>
</evidence>
<feature type="domain" description="Alcohol dehydrogenase-like C-terminal" evidence="7">
    <location>
        <begin position="203"/>
        <end position="349"/>
    </location>
</feature>
<comment type="caution">
    <text evidence="9">The sequence shown here is derived from an EMBL/GenBank/DDBJ whole genome shotgun (WGS) entry which is preliminary data.</text>
</comment>
<evidence type="ECO:0000256" key="4">
    <source>
        <dbReference type="ARBA" id="ARBA00022833"/>
    </source>
</evidence>
<gene>
    <name evidence="9" type="ORF">H2200_000595</name>
</gene>
<dbReference type="InterPro" id="IPR013154">
    <property type="entry name" value="ADH-like_N"/>
</dbReference>
<dbReference type="GO" id="GO:0003939">
    <property type="term" value="F:L-iditol 2-dehydrogenase (NAD+) activity"/>
    <property type="evidence" value="ECO:0007669"/>
    <property type="project" value="TreeGrafter"/>
</dbReference>
<dbReference type="AlphaFoldDB" id="A0AA38XNR6"/>
<accession>A0AA38XNR6</accession>
<evidence type="ECO:0000256" key="5">
    <source>
        <dbReference type="ARBA" id="ARBA00023002"/>
    </source>
</evidence>
<dbReference type="Gene3D" id="3.90.180.10">
    <property type="entry name" value="Medium-chain alcohol dehydrogenases, catalytic domain"/>
    <property type="match status" value="1"/>
</dbReference>
<comment type="cofactor">
    <cofactor evidence="1">
        <name>Zn(2+)</name>
        <dbReference type="ChEBI" id="CHEBI:29105"/>
    </cofactor>
</comment>
<dbReference type="Pfam" id="PF08240">
    <property type="entry name" value="ADH_N"/>
    <property type="match status" value="1"/>
</dbReference>
<dbReference type="InterPro" id="IPR036291">
    <property type="entry name" value="NAD(P)-bd_dom_sf"/>
</dbReference>
<dbReference type="EMBL" id="JAPDRK010000001">
    <property type="protein sequence ID" value="KAJ9616875.1"/>
    <property type="molecule type" value="Genomic_DNA"/>
</dbReference>
<sequence>MTSTEKVEALVLHGAKDLRLEKRQPATLRAGEVRIAVKATGICGSDLHYYSHGRNGAFVIQAPLVLGHEASGVVTAVPEITNGATNGAASSSALNVGDRVAMEVGIPCRACNLCTTGKYNLCPTLYFSGSAKTSPHTDGTLQNLLSHPANMCHKLPENVTFEQGALVEPLAVSLHALNRSQSAGSGVGVPLVGSTALVLGAGAVGLLTAAALAVAGVAEIVIADIDAPRLKIAAGLGGGRFKLKTFLLPRKAPAPTIEETLAGAQELATELSNSAGLETGFDRVFECTGVQSCVQLGIFAATAGGKLVLVGMGTPTQTLPLGAAALREVDIIGVFRYANCYPAAIALFASGKLDGVADDLVTHRVALADGEKAFRLALNQAKEGEDEGRVPVKVVITS</sequence>
<evidence type="ECO:0000313" key="9">
    <source>
        <dbReference type="EMBL" id="KAJ9616875.1"/>
    </source>
</evidence>
<dbReference type="PANTHER" id="PTHR43161">
    <property type="entry name" value="SORBITOL DEHYDROGENASE"/>
    <property type="match status" value="1"/>
</dbReference>